<dbReference type="PROSITE" id="PS50844">
    <property type="entry name" value="AFP_LIKE"/>
    <property type="match status" value="1"/>
</dbReference>
<protein>
    <submittedName>
        <fullName evidence="2">Pseudaminic acid synthase</fullName>
    </submittedName>
</protein>
<dbReference type="CDD" id="cd11615">
    <property type="entry name" value="SAF_NeuB_like"/>
    <property type="match status" value="1"/>
</dbReference>
<dbReference type="Gene3D" id="3.90.1210.10">
    <property type="entry name" value="Antifreeze-like/N-acetylneuraminic acid synthase C-terminal domain"/>
    <property type="match status" value="1"/>
</dbReference>
<dbReference type="PANTHER" id="PTHR42966:SF2">
    <property type="entry name" value="PSEUDAMINIC ACID SYNTHASE"/>
    <property type="match status" value="1"/>
</dbReference>
<name>A0A1F8EJ88_9BACT</name>
<dbReference type="GO" id="GO:0016051">
    <property type="term" value="P:carbohydrate biosynthetic process"/>
    <property type="evidence" value="ECO:0007669"/>
    <property type="project" value="InterPro"/>
</dbReference>
<proteinExistence type="predicted"/>
<organism evidence="2 3">
    <name type="scientific">Candidatus Yanofskybacteria bacterium RIFCSPHIGHO2_01_FULL_41_53</name>
    <dbReference type="NCBI Taxonomy" id="1802663"/>
    <lineage>
        <taxon>Bacteria</taxon>
        <taxon>Candidatus Yanofskyibacteriota</taxon>
    </lineage>
</organism>
<dbReference type="InterPro" id="IPR013974">
    <property type="entry name" value="SAF"/>
</dbReference>
<feature type="domain" description="AFP-like" evidence="1">
    <location>
        <begin position="297"/>
        <end position="355"/>
    </location>
</feature>
<dbReference type="Pfam" id="PF08666">
    <property type="entry name" value="SAF"/>
    <property type="match status" value="1"/>
</dbReference>
<dbReference type="InterPro" id="IPR051690">
    <property type="entry name" value="PseI-like"/>
</dbReference>
<dbReference type="InterPro" id="IPR013785">
    <property type="entry name" value="Aldolase_TIM"/>
</dbReference>
<reference evidence="2 3" key="1">
    <citation type="journal article" date="2016" name="Nat. Commun.">
        <title>Thousands of microbial genomes shed light on interconnected biogeochemical processes in an aquifer system.</title>
        <authorList>
            <person name="Anantharaman K."/>
            <person name="Brown C.T."/>
            <person name="Hug L.A."/>
            <person name="Sharon I."/>
            <person name="Castelle C.J."/>
            <person name="Probst A.J."/>
            <person name="Thomas B.C."/>
            <person name="Singh A."/>
            <person name="Wilkins M.J."/>
            <person name="Karaoz U."/>
            <person name="Brodie E.L."/>
            <person name="Williams K.H."/>
            <person name="Hubbard S.S."/>
            <person name="Banfield J.F."/>
        </authorList>
    </citation>
    <scope>NUCLEOTIDE SEQUENCE [LARGE SCALE GENOMIC DNA]</scope>
</reference>
<dbReference type="PANTHER" id="PTHR42966">
    <property type="entry name" value="N-ACETYLNEURAMINATE SYNTHASE"/>
    <property type="match status" value="1"/>
</dbReference>
<dbReference type="Gene3D" id="3.20.20.70">
    <property type="entry name" value="Aldolase class I"/>
    <property type="match status" value="1"/>
</dbReference>
<dbReference type="NCBIfam" id="TIGR03586">
    <property type="entry name" value="PseI"/>
    <property type="match status" value="1"/>
</dbReference>
<dbReference type="InterPro" id="IPR036732">
    <property type="entry name" value="AFP_Neu5c_C_sf"/>
</dbReference>
<gene>
    <name evidence="2" type="ORF">A2650_02055</name>
</gene>
<dbReference type="SUPFAM" id="SSF51269">
    <property type="entry name" value="AFP III-like domain"/>
    <property type="match status" value="1"/>
</dbReference>
<evidence type="ECO:0000313" key="3">
    <source>
        <dbReference type="Proteomes" id="UP000177117"/>
    </source>
</evidence>
<dbReference type="EMBL" id="MGJD01000013">
    <property type="protein sequence ID" value="OGN00917.1"/>
    <property type="molecule type" value="Genomic_DNA"/>
</dbReference>
<sequence>MKPISIETRGGIRHIGPGYPSFIVAELSGNHSQSYKTACKIIDAIADTGADAVKLQTYTADTMTIDSDKKYFKLTGSKLWKGETLYGLYKKASTPWDWHPRLKSYAEKRGLVFFSTPFDNTAVDFLKKMNVPLYKVASYELTDTPLLQKIASTKKPVILSRGMASIKEIGLAINTLRKYGTRQIAVLHCISSYPTDPKDMNLRTIPDIMSRFRVISGLSDHSITNNAAIASIALGASIIEKHITLNRHDKGVDSKFSLEPHEFKDLVKAVRETENALGKIHYATTLSEINDKLYRRSLFITKSIRKGEKFTKNNTRIIRPGYGLAPRYFSMVIGKKAKKNIERGTPLTRRLILSK</sequence>
<dbReference type="InterPro" id="IPR006190">
    <property type="entry name" value="SAF_AFP_Neu5Ac"/>
</dbReference>
<dbReference type="InterPro" id="IPR013132">
    <property type="entry name" value="PseI/NeuA/B-like_N"/>
</dbReference>
<dbReference type="SMART" id="SM00858">
    <property type="entry name" value="SAF"/>
    <property type="match status" value="1"/>
</dbReference>
<evidence type="ECO:0000259" key="1">
    <source>
        <dbReference type="PROSITE" id="PS50844"/>
    </source>
</evidence>
<dbReference type="InterPro" id="IPR020030">
    <property type="entry name" value="Pseudaminic_synth_PseI"/>
</dbReference>
<evidence type="ECO:0000313" key="2">
    <source>
        <dbReference type="EMBL" id="OGN00917.1"/>
    </source>
</evidence>
<dbReference type="GO" id="GO:0047444">
    <property type="term" value="F:N-acylneuraminate-9-phosphate synthase activity"/>
    <property type="evidence" value="ECO:0007669"/>
    <property type="project" value="TreeGrafter"/>
</dbReference>
<dbReference type="AlphaFoldDB" id="A0A1F8EJ88"/>
<dbReference type="Pfam" id="PF03102">
    <property type="entry name" value="NeuB"/>
    <property type="match status" value="1"/>
</dbReference>
<comment type="caution">
    <text evidence="2">The sequence shown here is derived from an EMBL/GenBank/DDBJ whole genome shotgun (WGS) entry which is preliminary data.</text>
</comment>
<dbReference type="SUPFAM" id="SSF51569">
    <property type="entry name" value="Aldolase"/>
    <property type="match status" value="1"/>
</dbReference>
<dbReference type="Proteomes" id="UP000177117">
    <property type="component" value="Unassembled WGS sequence"/>
</dbReference>
<accession>A0A1F8EJ88</accession>
<dbReference type="InterPro" id="IPR057736">
    <property type="entry name" value="SAF_PseI/NeuA/NeuB"/>
</dbReference>